<evidence type="ECO:0000313" key="1">
    <source>
        <dbReference type="EMBL" id="KAF2716900.1"/>
    </source>
</evidence>
<dbReference type="AlphaFoldDB" id="A0A9P4PZW1"/>
<sequence length="138" mass="15120">MFNCKTCIRLHIACRVESPTLAARRFVGPVAYGTSRGLCSTLTVAVARLSTPTTNLRFHAREGFVPESQTPEALHRSTPGLEDSGEGRLSVHSGVLALQQPGCVCALGHSYNHRSVCLWQILPAEPRNFRSPHLILLF</sequence>
<dbReference type="Proteomes" id="UP000799441">
    <property type="component" value="Unassembled WGS sequence"/>
</dbReference>
<proteinExistence type="predicted"/>
<comment type="caution">
    <text evidence="1">The sequence shown here is derived from an EMBL/GenBank/DDBJ whole genome shotgun (WGS) entry which is preliminary data.</text>
</comment>
<protein>
    <submittedName>
        <fullName evidence="1">Uncharacterized protein</fullName>
    </submittedName>
</protein>
<accession>A0A9P4PZW1</accession>
<keyword evidence="2" id="KW-1185">Reference proteome</keyword>
<reference evidence="1" key="1">
    <citation type="journal article" date="2020" name="Stud. Mycol.">
        <title>101 Dothideomycetes genomes: a test case for predicting lifestyles and emergence of pathogens.</title>
        <authorList>
            <person name="Haridas S."/>
            <person name="Albert R."/>
            <person name="Binder M."/>
            <person name="Bloem J."/>
            <person name="Labutti K."/>
            <person name="Salamov A."/>
            <person name="Andreopoulos B."/>
            <person name="Baker S."/>
            <person name="Barry K."/>
            <person name="Bills G."/>
            <person name="Bluhm B."/>
            <person name="Cannon C."/>
            <person name="Castanera R."/>
            <person name="Culley D."/>
            <person name="Daum C."/>
            <person name="Ezra D."/>
            <person name="Gonzalez J."/>
            <person name="Henrissat B."/>
            <person name="Kuo A."/>
            <person name="Liang C."/>
            <person name="Lipzen A."/>
            <person name="Lutzoni F."/>
            <person name="Magnuson J."/>
            <person name="Mondo S."/>
            <person name="Nolan M."/>
            <person name="Ohm R."/>
            <person name="Pangilinan J."/>
            <person name="Park H.-J."/>
            <person name="Ramirez L."/>
            <person name="Alfaro M."/>
            <person name="Sun H."/>
            <person name="Tritt A."/>
            <person name="Yoshinaga Y."/>
            <person name="Zwiers L.-H."/>
            <person name="Turgeon B."/>
            <person name="Goodwin S."/>
            <person name="Spatafora J."/>
            <person name="Crous P."/>
            <person name="Grigoriev I."/>
        </authorList>
    </citation>
    <scope>NUCLEOTIDE SEQUENCE</scope>
    <source>
        <strain evidence="1">CBS 116435</strain>
    </source>
</reference>
<organism evidence="1 2">
    <name type="scientific">Polychaeton citri CBS 116435</name>
    <dbReference type="NCBI Taxonomy" id="1314669"/>
    <lineage>
        <taxon>Eukaryota</taxon>
        <taxon>Fungi</taxon>
        <taxon>Dikarya</taxon>
        <taxon>Ascomycota</taxon>
        <taxon>Pezizomycotina</taxon>
        <taxon>Dothideomycetes</taxon>
        <taxon>Dothideomycetidae</taxon>
        <taxon>Capnodiales</taxon>
        <taxon>Capnodiaceae</taxon>
        <taxon>Polychaeton</taxon>
    </lineage>
</organism>
<name>A0A9P4PZW1_9PEZI</name>
<evidence type="ECO:0000313" key="2">
    <source>
        <dbReference type="Proteomes" id="UP000799441"/>
    </source>
</evidence>
<gene>
    <name evidence="1" type="ORF">K431DRAFT_335120</name>
</gene>
<dbReference type="EMBL" id="MU003858">
    <property type="protein sequence ID" value="KAF2716900.1"/>
    <property type="molecule type" value="Genomic_DNA"/>
</dbReference>